<name>A0A843YWK2_9BURK</name>
<evidence type="ECO:0000313" key="2">
    <source>
        <dbReference type="EMBL" id="MQR02357.1"/>
    </source>
</evidence>
<dbReference type="EMBL" id="WINI01000009">
    <property type="protein sequence ID" value="MQR02357.1"/>
    <property type="molecule type" value="Genomic_DNA"/>
</dbReference>
<dbReference type="PANTHER" id="PTHR30336">
    <property type="entry name" value="INNER MEMBRANE PROTEIN, PROBABLE PERMEASE"/>
    <property type="match status" value="1"/>
</dbReference>
<reference evidence="2 3" key="1">
    <citation type="submission" date="2019-10" db="EMBL/GenBank/DDBJ databases">
        <title>Glaciimonas soli sp. nov., a psychrophilic bacterium isolated from the forest soil of a high elevation mountain in Taiwan.</title>
        <authorList>
            <person name="Wang L.-T."/>
            <person name="Shieh W.Y."/>
        </authorList>
    </citation>
    <scope>NUCLEOTIDE SEQUENCE [LARGE SCALE GENOMIC DNA]</scope>
    <source>
        <strain evidence="2 3">GS1</strain>
    </source>
</reference>
<evidence type="ECO:0000259" key="1">
    <source>
        <dbReference type="Pfam" id="PF02698"/>
    </source>
</evidence>
<dbReference type="InterPro" id="IPR051599">
    <property type="entry name" value="Cell_Envelope_Assoc"/>
</dbReference>
<keyword evidence="3" id="KW-1185">Reference proteome</keyword>
<dbReference type="GO" id="GO:0005886">
    <property type="term" value="C:plasma membrane"/>
    <property type="evidence" value="ECO:0007669"/>
    <property type="project" value="TreeGrafter"/>
</dbReference>
<feature type="domain" description="DUF218" evidence="1">
    <location>
        <begin position="35"/>
        <end position="156"/>
    </location>
</feature>
<gene>
    <name evidence="2" type="ORF">GEV47_16905</name>
</gene>
<protein>
    <submittedName>
        <fullName evidence="2">YdcF family protein</fullName>
    </submittedName>
</protein>
<dbReference type="AlphaFoldDB" id="A0A843YWK2"/>
<sequence length="192" mass="21297">MSVFKYSFLVALLFFFLTAVAITIDGFNDQLKISDVAIVFGNKVNPDGSVSPRLAARLNKAVELYNSGIIPNLIVSGGIGKEGIDEAIAMRKYLVDRKIPSTSILVDSQGNTTADTAKNSAAMMRQHGFKSALLVSQYFHISRARLAFKQCGISTLSNAHPRFFEWRDIYSLAREVVGFYSYTLKNDQCRKP</sequence>
<dbReference type="InterPro" id="IPR014729">
    <property type="entry name" value="Rossmann-like_a/b/a_fold"/>
</dbReference>
<dbReference type="Gene3D" id="3.40.50.620">
    <property type="entry name" value="HUPs"/>
    <property type="match status" value="1"/>
</dbReference>
<dbReference type="Proteomes" id="UP000451565">
    <property type="component" value="Unassembled WGS sequence"/>
</dbReference>
<organism evidence="2 3">
    <name type="scientific">Glaciimonas soli</name>
    <dbReference type="NCBI Taxonomy" id="2590999"/>
    <lineage>
        <taxon>Bacteria</taxon>
        <taxon>Pseudomonadati</taxon>
        <taxon>Pseudomonadota</taxon>
        <taxon>Betaproteobacteria</taxon>
        <taxon>Burkholderiales</taxon>
        <taxon>Oxalobacteraceae</taxon>
        <taxon>Glaciimonas</taxon>
    </lineage>
</organism>
<dbReference type="RefSeq" id="WP_153235994.1">
    <property type="nucleotide sequence ID" value="NZ_WINI01000009.1"/>
</dbReference>
<dbReference type="CDD" id="cd06259">
    <property type="entry name" value="YdcF-like"/>
    <property type="match status" value="1"/>
</dbReference>
<comment type="caution">
    <text evidence="2">The sequence shown here is derived from an EMBL/GenBank/DDBJ whole genome shotgun (WGS) entry which is preliminary data.</text>
</comment>
<dbReference type="OrthoDB" id="9782395at2"/>
<evidence type="ECO:0000313" key="3">
    <source>
        <dbReference type="Proteomes" id="UP000451565"/>
    </source>
</evidence>
<accession>A0A843YWK2</accession>
<proteinExistence type="predicted"/>
<dbReference type="InterPro" id="IPR003848">
    <property type="entry name" value="DUF218"/>
</dbReference>
<dbReference type="Pfam" id="PF02698">
    <property type="entry name" value="DUF218"/>
    <property type="match status" value="1"/>
</dbReference>
<dbReference type="PANTHER" id="PTHR30336:SF20">
    <property type="entry name" value="DUF218 DOMAIN-CONTAINING PROTEIN"/>
    <property type="match status" value="1"/>
</dbReference>